<sequence>MTEGFIYSVSMRTPDGENATWFEIMTVIGGREHWSKDHSYKTEAEARAAAATECDTVDPVLYSKAL</sequence>
<name>A0A2K2G357_9SPHN</name>
<dbReference type="RefSeq" id="WP_103095256.1">
    <property type="nucleotide sequence ID" value="NZ_LYMM01000025.1"/>
</dbReference>
<accession>A0A2K2G357</accession>
<organism evidence="1 2">
    <name type="scientific">Novosphingobium guangzhouense</name>
    <dbReference type="NCBI Taxonomy" id="1850347"/>
    <lineage>
        <taxon>Bacteria</taxon>
        <taxon>Pseudomonadati</taxon>
        <taxon>Pseudomonadota</taxon>
        <taxon>Alphaproteobacteria</taxon>
        <taxon>Sphingomonadales</taxon>
        <taxon>Sphingomonadaceae</taxon>
        <taxon>Novosphingobium</taxon>
    </lineage>
</organism>
<gene>
    <name evidence="1" type="ORF">A8V01_15930</name>
</gene>
<dbReference type="AlphaFoldDB" id="A0A2K2G357"/>
<proteinExistence type="predicted"/>
<evidence type="ECO:0000313" key="2">
    <source>
        <dbReference type="Proteomes" id="UP000236327"/>
    </source>
</evidence>
<keyword evidence="2" id="KW-1185">Reference proteome</keyword>
<evidence type="ECO:0000313" key="1">
    <source>
        <dbReference type="EMBL" id="PNU05473.1"/>
    </source>
</evidence>
<protein>
    <submittedName>
        <fullName evidence="1">Uncharacterized protein</fullName>
    </submittedName>
</protein>
<comment type="caution">
    <text evidence="1">The sequence shown here is derived from an EMBL/GenBank/DDBJ whole genome shotgun (WGS) entry which is preliminary data.</text>
</comment>
<dbReference type="Proteomes" id="UP000236327">
    <property type="component" value="Unassembled WGS sequence"/>
</dbReference>
<dbReference type="EMBL" id="LYMM01000025">
    <property type="protein sequence ID" value="PNU05473.1"/>
    <property type="molecule type" value="Genomic_DNA"/>
</dbReference>
<reference evidence="1 2" key="1">
    <citation type="submission" date="2016-05" db="EMBL/GenBank/DDBJ databases">
        <title>Complete genome sequence of Novosphingobium guangzhouense SA925(T).</title>
        <authorList>
            <person name="Sha S."/>
        </authorList>
    </citation>
    <scope>NUCLEOTIDE SEQUENCE [LARGE SCALE GENOMIC DNA]</scope>
    <source>
        <strain evidence="1 2">SA925</strain>
    </source>
</reference>